<dbReference type="EnsemblProtists" id="HpaT810194">
    <property type="protein sequence ID" value="HpaP810194"/>
    <property type="gene ID" value="HpaG810194"/>
</dbReference>
<feature type="region of interest" description="Disordered" evidence="1">
    <location>
        <begin position="23"/>
        <end position="46"/>
    </location>
</feature>
<organism evidence="2 3">
    <name type="scientific">Hyaloperonospora arabidopsidis (strain Emoy2)</name>
    <name type="common">Downy mildew agent</name>
    <name type="synonym">Peronospora arabidopsidis</name>
    <dbReference type="NCBI Taxonomy" id="559515"/>
    <lineage>
        <taxon>Eukaryota</taxon>
        <taxon>Sar</taxon>
        <taxon>Stramenopiles</taxon>
        <taxon>Oomycota</taxon>
        <taxon>Peronosporomycetes</taxon>
        <taxon>Peronosporales</taxon>
        <taxon>Peronosporaceae</taxon>
        <taxon>Hyaloperonospora</taxon>
    </lineage>
</organism>
<sequence length="66" mass="7639">MERELPISGRLLVVRVVVVYRRGRKPKPNPRGAPRRDSSRRSSPTAPTYSAIVVFVTLRLYSRRFN</sequence>
<accession>M4BUK6</accession>
<evidence type="ECO:0000313" key="2">
    <source>
        <dbReference type="EnsemblProtists" id="HpaP810194"/>
    </source>
</evidence>
<keyword evidence="3" id="KW-1185">Reference proteome</keyword>
<evidence type="ECO:0000256" key="1">
    <source>
        <dbReference type="SAM" id="MobiDB-lite"/>
    </source>
</evidence>
<proteinExistence type="predicted"/>
<reference evidence="2" key="2">
    <citation type="submission" date="2015-06" db="UniProtKB">
        <authorList>
            <consortium name="EnsemblProtists"/>
        </authorList>
    </citation>
    <scope>IDENTIFICATION</scope>
    <source>
        <strain evidence="2">Emoy2</strain>
    </source>
</reference>
<reference evidence="3" key="1">
    <citation type="journal article" date="2010" name="Science">
        <title>Signatures of adaptation to obligate biotrophy in the Hyaloperonospora arabidopsidis genome.</title>
        <authorList>
            <person name="Baxter L."/>
            <person name="Tripathy S."/>
            <person name="Ishaque N."/>
            <person name="Boot N."/>
            <person name="Cabral A."/>
            <person name="Kemen E."/>
            <person name="Thines M."/>
            <person name="Ah-Fong A."/>
            <person name="Anderson R."/>
            <person name="Badejoko W."/>
            <person name="Bittner-Eddy P."/>
            <person name="Boore J.L."/>
            <person name="Chibucos M.C."/>
            <person name="Coates M."/>
            <person name="Dehal P."/>
            <person name="Delehaunty K."/>
            <person name="Dong S."/>
            <person name="Downton P."/>
            <person name="Dumas B."/>
            <person name="Fabro G."/>
            <person name="Fronick C."/>
            <person name="Fuerstenberg S.I."/>
            <person name="Fulton L."/>
            <person name="Gaulin E."/>
            <person name="Govers F."/>
            <person name="Hughes L."/>
            <person name="Humphray S."/>
            <person name="Jiang R.H."/>
            <person name="Judelson H."/>
            <person name="Kamoun S."/>
            <person name="Kyung K."/>
            <person name="Meijer H."/>
            <person name="Minx P."/>
            <person name="Morris P."/>
            <person name="Nelson J."/>
            <person name="Phuntumart V."/>
            <person name="Qutob D."/>
            <person name="Rehmany A."/>
            <person name="Rougon-Cardoso A."/>
            <person name="Ryden P."/>
            <person name="Torto-Alalibo T."/>
            <person name="Studholme D."/>
            <person name="Wang Y."/>
            <person name="Win J."/>
            <person name="Wood J."/>
            <person name="Clifton S.W."/>
            <person name="Rogers J."/>
            <person name="Van den Ackerveken G."/>
            <person name="Jones J.D."/>
            <person name="McDowell J.M."/>
            <person name="Beynon J."/>
            <person name="Tyler B.M."/>
        </authorList>
    </citation>
    <scope>NUCLEOTIDE SEQUENCE [LARGE SCALE GENOMIC DNA]</scope>
    <source>
        <strain evidence="3">Emoy2</strain>
    </source>
</reference>
<dbReference type="Proteomes" id="UP000011713">
    <property type="component" value="Unassembled WGS sequence"/>
</dbReference>
<protein>
    <submittedName>
        <fullName evidence="2">Uncharacterized protein</fullName>
    </submittedName>
</protein>
<dbReference type="AlphaFoldDB" id="M4BUK6"/>
<dbReference type="EMBL" id="JH597944">
    <property type="status" value="NOT_ANNOTATED_CDS"/>
    <property type="molecule type" value="Genomic_DNA"/>
</dbReference>
<dbReference type="InParanoid" id="M4BUK6"/>
<name>M4BUK6_HYAAE</name>
<evidence type="ECO:0000313" key="3">
    <source>
        <dbReference type="Proteomes" id="UP000011713"/>
    </source>
</evidence>
<dbReference type="HOGENOM" id="CLU_2836663_0_0_1"/>
<dbReference type="VEuPathDB" id="FungiDB:HpaG810194"/>